<dbReference type="InterPro" id="IPR024976">
    <property type="entry name" value="DUF3885"/>
</dbReference>
<feature type="domain" description="DUF3885" evidence="1">
    <location>
        <begin position="49"/>
        <end position="207"/>
    </location>
</feature>
<evidence type="ECO:0000313" key="2">
    <source>
        <dbReference type="EMBL" id="NYG99404.1"/>
    </source>
</evidence>
<dbReference type="AlphaFoldDB" id="A0A852YDN0"/>
<dbReference type="EMBL" id="JACBZY010000001">
    <property type="protein sequence ID" value="NYG99404.1"/>
    <property type="molecule type" value="Genomic_DNA"/>
</dbReference>
<name>A0A852YDN0_9MICO</name>
<evidence type="ECO:0000313" key="3">
    <source>
        <dbReference type="Proteomes" id="UP000553888"/>
    </source>
</evidence>
<dbReference type="RefSeq" id="WP_179567585.1">
    <property type="nucleotide sequence ID" value="NZ_JACBZY010000001.1"/>
</dbReference>
<gene>
    <name evidence="2" type="ORF">BJ979_002030</name>
</gene>
<evidence type="ECO:0000259" key="1">
    <source>
        <dbReference type="Pfam" id="PF13021"/>
    </source>
</evidence>
<organism evidence="2 3">
    <name type="scientific">Schumannella luteola</name>
    <dbReference type="NCBI Taxonomy" id="472059"/>
    <lineage>
        <taxon>Bacteria</taxon>
        <taxon>Bacillati</taxon>
        <taxon>Actinomycetota</taxon>
        <taxon>Actinomycetes</taxon>
        <taxon>Micrococcales</taxon>
        <taxon>Microbacteriaceae</taxon>
        <taxon>Schumannella</taxon>
    </lineage>
</organism>
<protein>
    <recommendedName>
        <fullName evidence="1">DUF3885 domain-containing protein</fullName>
    </recommendedName>
</protein>
<accession>A0A852YDN0</accession>
<sequence>MHSTLRRVRRQGGEFRTSPDVDALLLAARWEQAWSGCAPLAAGDWKPWEERYRSRHLRLHSLPGSKQYADTPEESREIVRRHEVLLRELIDDEDPDSVELIVMLEDWDYRDSAGGRVRRRVPDAVPWMRWSQSDPDDPDGYYYVAYRRLRDLAPLLLLCAEEELDFRIADDTLRWLYIPYDGGADLWAVTPEQAGGLRDRYADWLPDD</sequence>
<proteinExistence type="predicted"/>
<dbReference type="Proteomes" id="UP000553888">
    <property type="component" value="Unassembled WGS sequence"/>
</dbReference>
<reference evidence="2 3" key="1">
    <citation type="submission" date="2020-07" db="EMBL/GenBank/DDBJ databases">
        <title>Sequencing the genomes of 1000 actinobacteria strains.</title>
        <authorList>
            <person name="Klenk H.-P."/>
        </authorList>
    </citation>
    <scope>NUCLEOTIDE SEQUENCE [LARGE SCALE GENOMIC DNA]</scope>
    <source>
        <strain evidence="2 3">DSM 23141</strain>
    </source>
</reference>
<keyword evidence="3" id="KW-1185">Reference proteome</keyword>
<comment type="caution">
    <text evidence="2">The sequence shown here is derived from an EMBL/GenBank/DDBJ whole genome shotgun (WGS) entry which is preliminary data.</text>
</comment>
<dbReference type="Pfam" id="PF13021">
    <property type="entry name" value="DUF3885"/>
    <property type="match status" value="1"/>
</dbReference>